<dbReference type="EMBL" id="MIHA01000011">
    <property type="protein sequence ID" value="ODQ89222.1"/>
    <property type="molecule type" value="Genomic_DNA"/>
</dbReference>
<keyword evidence="1" id="KW-0812">Transmembrane</keyword>
<reference evidence="3" key="1">
    <citation type="submission" date="2016-09" db="EMBL/GenBank/DDBJ databases">
        <authorList>
            <person name="Greninger A.L."/>
            <person name="Jerome K.R."/>
            <person name="Mcnair B."/>
            <person name="Wallis C."/>
            <person name="Fang F."/>
        </authorList>
    </citation>
    <scope>NUCLEOTIDE SEQUENCE [LARGE SCALE GENOMIC DNA]</scope>
    <source>
        <strain evidence="3">M6</strain>
    </source>
</reference>
<organism evidence="2 3">
    <name type="scientific">Mycolicibacterium flavescens</name>
    <name type="common">Mycobacterium flavescens</name>
    <dbReference type="NCBI Taxonomy" id="1776"/>
    <lineage>
        <taxon>Bacteria</taxon>
        <taxon>Bacillati</taxon>
        <taxon>Actinomycetota</taxon>
        <taxon>Actinomycetes</taxon>
        <taxon>Mycobacteriales</taxon>
        <taxon>Mycobacteriaceae</taxon>
        <taxon>Mycolicibacterium</taxon>
    </lineage>
</organism>
<evidence type="ECO:0000256" key="1">
    <source>
        <dbReference type="SAM" id="Phobius"/>
    </source>
</evidence>
<keyword evidence="1" id="KW-0472">Membrane</keyword>
<proteinExistence type="predicted"/>
<feature type="transmembrane region" description="Helical" evidence="1">
    <location>
        <begin position="94"/>
        <end position="117"/>
    </location>
</feature>
<feature type="transmembrane region" description="Helical" evidence="1">
    <location>
        <begin position="56"/>
        <end position="74"/>
    </location>
</feature>
<keyword evidence="1" id="KW-1133">Transmembrane helix</keyword>
<name>A0A1E3RID7_MYCFV</name>
<dbReference type="STRING" id="1776.BHQ18_16310"/>
<accession>A0A1E3RID7</accession>
<comment type="caution">
    <text evidence="2">The sequence shown here is derived from an EMBL/GenBank/DDBJ whole genome shotgun (WGS) entry which is preliminary data.</text>
</comment>
<evidence type="ECO:0000313" key="3">
    <source>
        <dbReference type="Proteomes" id="UP000094053"/>
    </source>
</evidence>
<dbReference type="AlphaFoldDB" id="A0A1E3RID7"/>
<gene>
    <name evidence="2" type="ORF">BHQ18_16310</name>
</gene>
<keyword evidence="3" id="KW-1185">Reference proteome</keyword>
<dbReference type="Proteomes" id="UP000094053">
    <property type="component" value="Unassembled WGS sequence"/>
</dbReference>
<evidence type="ECO:0000313" key="2">
    <source>
        <dbReference type="EMBL" id="ODQ89222.1"/>
    </source>
</evidence>
<sequence>MPGGVRDRDGLRDAARMALGVAGLGALMLITAMLWVSTCQGATADTVACGPAQRTLLALAAPTVLALGGCRALFRALQAWRRGQPSYACHGAGWLLLTSALLVLTTSMLPLTGSAVFP</sequence>
<evidence type="ECO:0008006" key="4">
    <source>
        <dbReference type="Google" id="ProtNLM"/>
    </source>
</evidence>
<protein>
    <recommendedName>
        <fullName evidence="4">Transmembrane protein</fullName>
    </recommendedName>
</protein>
<feature type="transmembrane region" description="Helical" evidence="1">
    <location>
        <begin position="17"/>
        <end position="36"/>
    </location>
</feature>